<evidence type="ECO:0000313" key="2">
    <source>
        <dbReference type="EMBL" id="HJA86876.1"/>
    </source>
</evidence>
<dbReference type="AlphaFoldDB" id="A0A9D2HYU5"/>
<gene>
    <name evidence="2" type="ORF">H9950_11945</name>
</gene>
<keyword evidence="1" id="KW-0812">Transmembrane</keyword>
<keyword evidence="1" id="KW-1133">Transmembrane helix</keyword>
<name>A0A9D2HYU5_9BACE</name>
<dbReference type="EMBL" id="DWZI01000060">
    <property type="protein sequence ID" value="HJA86876.1"/>
    <property type="molecule type" value="Genomic_DNA"/>
</dbReference>
<evidence type="ECO:0000256" key="1">
    <source>
        <dbReference type="SAM" id="Phobius"/>
    </source>
</evidence>
<protein>
    <submittedName>
        <fullName evidence="2">Uncharacterized protein</fullName>
    </submittedName>
</protein>
<keyword evidence="1" id="KW-0472">Membrane</keyword>
<comment type="caution">
    <text evidence="2">The sequence shown here is derived from an EMBL/GenBank/DDBJ whole genome shotgun (WGS) entry which is preliminary data.</text>
</comment>
<proteinExistence type="predicted"/>
<sequence length="113" mass="12729">MMKRNAKIILAIAGFMLIAVVINLCTDVSDINYIVFVPTLFCLDMLFRKSASNYQRLAIATLIGLAYHPIACLFRWELLLSKELWSLAGAVLTAVGVFAYTRISSRDKEKKVR</sequence>
<feature type="transmembrane region" description="Helical" evidence="1">
    <location>
        <begin position="84"/>
        <end position="103"/>
    </location>
</feature>
<dbReference type="Proteomes" id="UP000823862">
    <property type="component" value="Unassembled WGS sequence"/>
</dbReference>
<reference evidence="2" key="1">
    <citation type="journal article" date="2021" name="PeerJ">
        <title>Extensive microbial diversity within the chicken gut microbiome revealed by metagenomics and culture.</title>
        <authorList>
            <person name="Gilroy R."/>
            <person name="Ravi A."/>
            <person name="Getino M."/>
            <person name="Pursley I."/>
            <person name="Horton D.L."/>
            <person name="Alikhan N.F."/>
            <person name="Baker D."/>
            <person name="Gharbi K."/>
            <person name="Hall N."/>
            <person name="Watson M."/>
            <person name="Adriaenssens E.M."/>
            <person name="Foster-Nyarko E."/>
            <person name="Jarju S."/>
            <person name="Secka A."/>
            <person name="Antonio M."/>
            <person name="Oren A."/>
            <person name="Chaudhuri R.R."/>
            <person name="La Ragione R."/>
            <person name="Hildebrand F."/>
            <person name="Pallen M.J."/>
        </authorList>
    </citation>
    <scope>NUCLEOTIDE SEQUENCE</scope>
    <source>
        <strain evidence="2">ChiHjej12B11-9795</strain>
    </source>
</reference>
<organism evidence="2 3">
    <name type="scientific">Candidatus Bacteroides avicola</name>
    <dbReference type="NCBI Taxonomy" id="2838468"/>
    <lineage>
        <taxon>Bacteria</taxon>
        <taxon>Pseudomonadati</taxon>
        <taxon>Bacteroidota</taxon>
        <taxon>Bacteroidia</taxon>
        <taxon>Bacteroidales</taxon>
        <taxon>Bacteroidaceae</taxon>
        <taxon>Bacteroides</taxon>
    </lineage>
</organism>
<feature type="transmembrane region" description="Helical" evidence="1">
    <location>
        <begin position="59"/>
        <end position="78"/>
    </location>
</feature>
<evidence type="ECO:0000313" key="3">
    <source>
        <dbReference type="Proteomes" id="UP000823862"/>
    </source>
</evidence>
<reference evidence="2" key="2">
    <citation type="submission" date="2021-04" db="EMBL/GenBank/DDBJ databases">
        <authorList>
            <person name="Gilroy R."/>
        </authorList>
    </citation>
    <scope>NUCLEOTIDE SEQUENCE</scope>
    <source>
        <strain evidence="2">ChiHjej12B11-9795</strain>
    </source>
</reference>
<accession>A0A9D2HYU5</accession>